<name>A0A443PQ21_9MAGN</name>
<dbReference type="CDD" id="cd00332">
    <property type="entry name" value="PAL-HAL"/>
    <property type="match status" value="1"/>
</dbReference>
<evidence type="ECO:0000256" key="2">
    <source>
        <dbReference type="ARBA" id="ARBA00007238"/>
    </source>
</evidence>
<dbReference type="Gene3D" id="1.10.274.20">
    <property type="entry name" value="Phenylalanine ammonia-lyase 1, domain 3"/>
    <property type="match status" value="1"/>
</dbReference>
<dbReference type="PROSITE" id="PS00488">
    <property type="entry name" value="PAL_HISTIDASE"/>
    <property type="match status" value="1"/>
</dbReference>
<gene>
    <name evidence="8" type="ORF">CKAN_02211300</name>
</gene>
<dbReference type="GO" id="GO:0045548">
    <property type="term" value="F:phenylalanine ammonia-lyase activity"/>
    <property type="evidence" value="ECO:0007669"/>
    <property type="project" value="UniProtKB-EC"/>
</dbReference>
<dbReference type="Proteomes" id="UP000283530">
    <property type="component" value="Unassembled WGS sequence"/>
</dbReference>
<dbReference type="Gene3D" id="1.20.200.10">
    <property type="entry name" value="Fumarase/aspartase (Central domain)"/>
    <property type="match status" value="1"/>
</dbReference>
<evidence type="ECO:0000256" key="6">
    <source>
        <dbReference type="RuleBase" id="RU003955"/>
    </source>
</evidence>
<evidence type="ECO:0000256" key="3">
    <source>
        <dbReference type="ARBA" id="ARBA00023051"/>
    </source>
</evidence>
<dbReference type="Pfam" id="PF00221">
    <property type="entry name" value="Lyase_aromatic"/>
    <property type="match status" value="1"/>
</dbReference>
<dbReference type="GO" id="GO:0005737">
    <property type="term" value="C:cytoplasm"/>
    <property type="evidence" value="ECO:0007669"/>
    <property type="project" value="UniProtKB-SubCell"/>
</dbReference>
<dbReference type="GO" id="GO:0009800">
    <property type="term" value="P:cinnamic acid biosynthetic process"/>
    <property type="evidence" value="ECO:0007669"/>
    <property type="project" value="UniProtKB-UniPathway"/>
</dbReference>
<keyword evidence="4 5" id="KW-0456">Lyase</keyword>
<comment type="similarity">
    <text evidence="2 5">Belongs to the PAL/histidase family.</text>
</comment>
<evidence type="ECO:0000313" key="8">
    <source>
        <dbReference type="EMBL" id="RWR92886.1"/>
    </source>
</evidence>
<feature type="region of interest" description="Disordered" evidence="7">
    <location>
        <begin position="1"/>
        <end position="24"/>
    </location>
</feature>
<dbReference type="AlphaFoldDB" id="A0A443PQ21"/>
<dbReference type="InterPro" id="IPR008948">
    <property type="entry name" value="L-Aspartase-like"/>
</dbReference>
<evidence type="ECO:0000313" key="9">
    <source>
        <dbReference type="Proteomes" id="UP000283530"/>
    </source>
</evidence>
<dbReference type="InterPro" id="IPR023144">
    <property type="entry name" value="Phe_NH3-lyase_shielding_dom_sf"/>
</dbReference>
<dbReference type="NCBIfam" id="TIGR01226">
    <property type="entry name" value="phe_am_lyase"/>
    <property type="match status" value="1"/>
</dbReference>
<proteinExistence type="inferred from homology"/>
<dbReference type="OrthoDB" id="10051290at2759"/>
<evidence type="ECO:0000256" key="5">
    <source>
        <dbReference type="RuleBase" id="RU003954"/>
    </source>
</evidence>
<evidence type="ECO:0000256" key="7">
    <source>
        <dbReference type="SAM" id="MobiDB-lite"/>
    </source>
</evidence>
<dbReference type="InterPro" id="IPR001106">
    <property type="entry name" value="Aromatic_Lyase"/>
</dbReference>
<dbReference type="PANTHER" id="PTHR10362">
    <property type="entry name" value="HISTIDINE AMMONIA-LYASE"/>
    <property type="match status" value="1"/>
</dbReference>
<keyword evidence="9" id="KW-1185">Reference proteome</keyword>
<dbReference type="EMBL" id="QPKB01000009">
    <property type="protein sequence ID" value="RWR92886.1"/>
    <property type="molecule type" value="Genomic_DNA"/>
</dbReference>
<protein>
    <recommendedName>
        <fullName evidence="6">Phenylalanine ammonia-lyase</fullName>
        <ecNumber evidence="6">4.3.1.24</ecNumber>
    </recommendedName>
</protein>
<sequence>MVAGAEALQNGGSHHKYIHQSSPDTCDDPLNWRKAAEGLQGSHFDSVRQMVDRFRRLDPVTLQGQDLQVADVVAVARGRSDGVSVMLDAAAAKPRVESSAAWVAAQSCKGTDTYGVTTGFGATSHRRTNQGAELQRELIRFLNAGIVSGECNQLSDQVTRAAMVVRTNTLLQGYSGIRWDLLDAVKSLLNSGLTPILPLRGTITASGDLVPLSYIAGALTGRKNSRVRTESGEIISGSEALRRIGIEKPFELEPKEGLAIVNGTAVGAALGAIVCYDANVMAVAAEVMSAMFCEVMQGKPEFTDPLTHRLKHHPGQMEAAAVMEYVLAGSSYMKEAARLHEHNPLQKPKQDRYALRTSPQWLGRQIEVIRVATQMIQREINSVNDNPVIDVARDKALHGGNFQGTPVGVAMDNLRLAIAAIGKLMFAQFSELVNDYYNGGLPSNLSGGPNPSLDYGFKGAEIAMASYTSELQYLANPVTTHVQSAEQHNQDVNSLGLVSARKSEEAVEILKMMTATYLAALCQAIDLRHLEETMRQTVKTVVAQVAKKTLSTGPNGEPLPGRFAEKELLQVVENEPVFNYVDDPSRPDYPLFSKLRQALVDHSLKGTDVETFGRIKVFETELKEQLETHVGLARANFDKGSPNYMQNRVVDCRSYPVYRFVREELSTELLSGTKHESPGEQIEAIHVAICEGKFVGPLMECLDGWNRRPGSGFGF</sequence>
<dbReference type="InterPro" id="IPR022313">
    <property type="entry name" value="Phe/His_NH3-lyase_AS"/>
</dbReference>
<dbReference type="EC" id="4.3.1.24" evidence="6"/>
<dbReference type="STRING" id="337451.A0A443PQ21"/>
<comment type="pathway">
    <text evidence="1 6">Phenylpropanoid metabolism; trans-cinnamate biosynthesis; trans-cinnamate from L-phenylalanine: step 1/1.</text>
</comment>
<dbReference type="Gene3D" id="1.10.275.10">
    <property type="entry name" value="Fumarase/aspartase (N-terminal domain)"/>
    <property type="match status" value="1"/>
</dbReference>
<dbReference type="GO" id="GO:0006559">
    <property type="term" value="P:L-phenylalanine catabolic process"/>
    <property type="evidence" value="ECO:0007669"/>
    <property type="project" value="InterPro"/>
</dbReference>
<evidence type="ECO:0000256" key="4">
    <source>
        <dbReference type="ARBA" id="ARBA00023239"/>
    </source>
</evidence>
<comment type="caution">
    <text evidence="8">The sequence shown here is derived from an EMBL/GenBank/DDBJ whole genome shotgun (WGS) entry which is preliminary data.</text>
</comment>
<dbReference type="UniPathway" id="UPA00713">
    <property type="reaction ID" value="UER00725"/>
</dbReference>
<reference evidence="8 9" key="1">
    <citation type="journal article" date="2019" name="Nat. Plants">
        <title>Stout camphor tree genome fills gaps in understanding of flowering plant genome evolution.</title>
        <authorList>
            <person name="Chaw S.M."/>
            <person name="Liu Y.C."/>
            <person name="Wu Y.W."/>
            <person name="Wang H.Y."/>
            <person name="Lin C.I."/>
            <person name="Wu C.S."/>
            <person name="Ke H.M."/>
            <person name="Chang L.Y."/>
            <person name="Hsu C.Y."/>
            <person name="Yang H.T."/>
            <person name="Sudianto E."/>
            <person name="Hsu M.H."/>
            <person name="Wu K.P."/>
            <person name="Wang L.N."/>
            <person name="Leebens-Mack J.H."/>
            <person name="Tsai I.J."/>
        </authorList>
    </citation>
    <scope>NUCLEOTIDE SEQUENCE [LARGE SCALE GENOMIC DNA]</scope>
    <source>
        <strain evidence="9">cv. Chaw 1501</strain>
        <tissue evidence="8">Young leaves</tissue>
    </source>
</reference>
<accession>A0A443PQ21</accession>
<dbReference type="SUPFAM" id="SSF48557">
    <property type="entry name" value="L-aspartase-like"/>
    <property type="match status" value="1"/>
</dbReference>
<dbReference type="InterPro" id="IPR005922">
    <property type="entry name" value="Phe_NH3-lyase"/>
</dbReference>
<evidence type="ECO:0000256" key="1">
    <source>
        <dbReference type="ARBA" id="ARBA00005138"/>
    </source>
</evidence>
<comment type="subcellular location">
    <subcellularLocation>
        <location evidence="6">Cytoplasm</location>
    </subcellularLocation>
</comment>
<organism evidence="8 9">
    <name type="scientific">Cinnamomum micranthum f. kanehirae</name>
    <dbReference type="NCBI Taxonomy" id="337451"/>
    <lineage>
        <taxon>Eukaryota</taxon>
        <taxon>Viridiplantae</taxon>
        <taxon>Streptophyta</taxon>
        <taxon>Embryophyta</taxon>
        <taxon>Tracheophyta</taxon>
        <taxon>Spermatophyta</taxon>
        <taxon>Magnoliopsida</taxon>
        <taxon>Magnoliidae</taxon>
        <taxon>Laurales</taxon>
        <taxon>Lauraceae</taxon>
        <taxon>Cinnamomum</taxon>
    </lineage>
</organism>
<comment type="catalytic activity">
    <reaction evidence="6">
        <text>L-phenylalanine = (E)-cinnamate + NH4(+)</text>
        <dbReference type="Rhea" id="RHEA:21384"/>
        <dbReference type="ChEBI" id="CHEBI:15669"/>
        <dbReference type="ChEBI" id="CHEBI:28938"/>
        <dbReference type="ChEBI" id="CHEBI:58095"/>
        <dbReference type="EC" id="4.3.1.24"/>
    </reaction>
</comment>
<dbReference type="InterPro" id="IPR024083">
    <property type="entry name" value="Fumarase/histidase_N"/>
</dbReference>
<keyword evidence="3 6" id="KW-0587">Phenylpropanoid metabolism</keyword>